<evidence type="ECO:0000313" key="3">
    <source>
        <dbReference type="Proteomes" id="UP001320119"/>
    </source>
</evidence>
<feature type="region of interest" description="Disordered" evidence="1">
    <location>
        <begin position="315"/>
        <end position="338"/>
    </location>
</feature>
<gene>
    <name evidence="2" type="ORF">MARGE09_P0375</name>
</gene>
<dbReference type="PANTHER" id="PTHR36195">
    <property type="entry name" value="DOMAIN PROTEIN, PUTATIVE (AFU_ORTHOLOGUE AFUA_5G01990)-RELATED-RELATED"/>
    <property type="match status" value="1"/>
</dbReference>
<organism evidence="2 3">
    <name type="scientific">Marinagarivorans cellulosilyticus</name>
    <dbReference type="NCBI Taxonomy" id="2721545"/>
    <lineage>
        <taxon>Bacteria</taxon>
        <taxon>Pseudomonadati</taxon>
        <taxon>Pseudomonadota</taxon>
        <taxon>Gammaproteobacteria</taxon>
        <taxon>Cellvibrionales</taxon>
        <taxon>Cellvibrionaceae</taxon>
        <taxon>Marinagarivorans</taxon>
    </lineage>
</organism>
<evidence type="ECO:0008006" key="4">
    <source>
        <dbReference type="Google" id="ProtNLM"/>
    </source>
</evidence>
<name>A0AAN1WEL8_9GAMM</name>
<accession>A0AAN1WEL8</accession>
<dbReference type="RefSeq" id="WP_236985682.1">
    <property type="nucleotide sequence ID" value="NZ_AP023086.1"/>
</dbReference>
<protein>
    <recommendedName>
        <fullName evidence="4">Catalase</fullName>
    </recommendedName>
</protein>
<dbReference type="CDD" id="cd08152">
    <property type="entry name" value="y4iL_like"/>
    <property type="match status" value="1"/>
</dbReference>
<evidence type="ECO:0000256" key="1">
    <source>
        <dbReference type="SAM" id="MobiDB-lite"/>
    </source>
</evidence>
<dbReference type="AlphaFoldDB" id="A0AAN1WEL8"/>
<dbReference type="SUPFAM" id="SSF56634">
    <property type="entry name" value="Heme-dependent catalase-like"/>
    <property type="match status" value="2"/>
</dbReference>
<dbReference type="InterPro" id="IPR020835">
    <property type="entry name" value="Catalase_sf"/>
</dbReference>
<keyword evidence="3" id="KW-1185">Reference proteome</keyword>
<dbReference type="GO" id="GO:0020037">
    <property type="term" value="F:heme binding"/>
    <property type="evidence" value="ECO:0007669"/>
    <property type="project" value="InterPro"/>
</dbReference>
<evidence type="ECO:0000313" key="2">
    <source>
        <dbReference type="EMBL" id="BCD96176.1"/>
    </source>
</evidence>
<proteinExistence type="predicted"/>
<sequence>MNTKQQNMDLVEQIQLAMMKVTGVKRRGQHFKQHGCLNATFAIESNLPEHLRVGIFSRPGSYNAFVRFSNGGKMDDRQPDIHGMAIKLLDVPGKKVLEGHEDETTHDFILADNPLFFIRTAAEYVPFIEDFAKSSAEGKPPERFIAWLQENRPEDLPVFLGFSQQIMDSPFTSSFWSQVPYAWGTDGKRICRYSITPSEENTQNRQAAADRGEDYLRLALKSALEPTDAKMTFDFHVQPYEDVSYEVVNNPTVHWDAPTYKVATITIAAQDFDTQEQQKFGENLSYTPWHALPEHSPLGEVNEIRKQVYLSSSRLRHKSNKVPEKEPQSTKGKSAMRLSQEELTANIDDDFKEVVDKLVATFSYGAKLKKGRATHTYGVAAKARARCIVSPSFPKNDFFKFGDEFPVVLRHSSPGGEKDDRTRDGCAISLKFFPAGTTEYAGDGELDILMNAGRQLFVRSIRDFSTMVHSSLEQRTELCKQDVIMDKELTEAYRIRGSFADYRYHTWSCFEFFDAEGKMSYIRFRVIAGDRGPERGLPKPSFKCEGQLTKPPLDSDSRAEDFLRQDFIYRVNNSEVKYILQAQLHEPECPAVENSEVLNPAVAWDETFYPWMDLCEISADSIVDDNDEVSSLTMDPNRSPQCIKIPLATSPDHYASLGHARAIVYPAARAIRRQAPAPQEN</sequence>
<reference evidence="2 3" key="1">
    <citation type="journal article" date="2022" name="IScience">
        <title>An ultrasensitive nanofiber-based assay for enzymatic hydrolysis and deep-sea microbial degradation of cellulose.</title>
        <authorList>
            <person name="Tsudome M."/>
            <person name="Tachioka M."/>
            <person name="Miyazaki M."/>
            <person name="Uchimura K."/>
            <person name="Tsuda M."/>
            <person name="Takaki Y."/>
            <person name="Deguchi S."/>
        </authorList>
    </citation>
    <scope>NUCLEOTIDE SEQUENCE [LARGE SCALE GENOMIC DNA]</scope>
    <source>
        <strain evidence="2 3">GE09</strain>
    </source>
</reference>
<dbReference type="Proteomes" id="UP001320119">
    <property type="component" value="Chromosome"/>
</dbReference>
<dbReference type="PANTHER" id="PTHR36195:SF4">
    <property type="entry name" value="DOMAIN PROTEIN, PUTATIVE (AFU_ORTHOLOGUE AFUA_5G01990)-RELATED"/>
    <property type="match status" value="1"/>
</dbReference>
<dbReference type="EMBL" id="AP023086">
    <property type="protein sequence ID" value="BCD96176.1"/>
    <property type="molecule type" value="Genomic_DNA"/>
</dbReference>
<dbReference type="KEGG" id="marq:MARGE09_P0375"/>
<dbReference type="Gene3D" id="2.40.180.10">
    <property type="entry name" value="Catalase core domain"/>
    <property type="match status" value="2"/>
</dbReference>